<keyword evidence="1" id="KW-0472">Membrane</keyword>
<feature type="transmembrane region" description="Helical" evidence="1">
    <location>
        <begin position="141"/>
        <end position="161"/>
    </location>
</feature>
<comment type="caution">
    <text evidence="2">The sequence shown here is derived from an EMBL/GenBank/DDBJ whole genome shotgun (WGS) entry which is preliminary data.</text>
</comment>
<evidence type="ECO:0000313" key="2">
    <source>
        <dbReference type="EMBL" id="SDW61695.1"/>
    </source>
</evidence>
<feature type="transmembrane region" description="Helical" evidence="1">
    <location>
        <begin position="89"/>
        <end position="106"/>
    </location>
</feature>
<dbReference type="NCBIfam" id="TIGR02357">
    <property type="entry name" value="ECF_ThiT_YuaJ"/>
    <property type="match status" value="1"/>
</dbReference>
<gene>
    <name evidence="2" type="ORF">SAMN05216495_103100</name>
</gene>
<accession>A0A1H2V037</accession>
<sequence>MKLFAMLEKSPMTLLALAGVFLILAFLLRTRKVKLTTHQATCCGLLLALTLVLSLLPLYRMPYGGTITLGGMLPIMLIAFAYGPEVGIMAGFVYGLLNLLLNPYILQPVQVLFDYPLPFMALGLCGFFPRHPYLGMAVGVAVRYLFHFISGVAFFASYAPAGMSPAVYSLVANGTYLIPDLVICLVLYRLLPMERFRQMM</sequence>
<dbReference type="GO" id="GO:0005886">
    <property type="term" value="C:plasma membrane"/>
    <property type="evidence" value="ECO:0007669"/>
    <property type="project" value="InterPro"/>
</dbReference>
<evidence type="ECO:0000313" key="3">
    <source>
        <dbReference type="Proteomes" id="UP000182379"/>
    </source>
</evidence>
<dbReference type="GO" id="GO:0015234">
    <property type="term" value="F:thiamine transmembrane transporter activity"/>
    <property type="evidence" value="ECO:0007669"/>
    <property type="project" value="InterPro"/>
</dbReference>
<dbReference type="Proteomes" id="UP000182379">
    <property type="component" value="Unassembled WGS sequence"/>
</dbReference>
<keyword evidence="1" id="KW-1133">Transmembrane helix</keyword>
<proteinExistence type="predicted"/>
<reference evidence="2 3" key="1">
    <citation type="submission" date="2016-10" db="EMBL/GenBank/DDBJ databases">
        <authorList>
            <person name="Varghese N."/>
            <person name="Submissions S."/>
        </authorList>
    </citation>
    <scope>NUCLEOTIDE SEQUENCE [LARGE SCALE GENOMIC DNA]</scope>
    <source>
        <strain evidence="2 3">WCC6</strain>
    </source>
</reference>
<feature type="transmembrane region" description="Helical" evidence="1">
    <location>
        <begin position="167"/>
        <end position="191"/>
    </location>
</feature>
<dbReference type="OMA" id="VQVLFDY"/>
<dbReference type="Gene3D" id="1.10.1760.20">
    <property type="match status" value="1"/>
</dbReference>
<dbReference type="InterPro" id="IPR012651">
    <property type="entry name" value="Thia_Transptr_ThiT"/>
</dbReference>
<dbReference type="EMBL" id="FNOP01000003">
    <property type="protein sequence ID" value="SDW61695.1"/>
    <property type="molecule type" value="Genomic_DNA"/>
</dbReference>
<dbReference type="AlphaFoldDB" id="A0A1H2V037"/>
<keyword evidence="1" id="KW-0812">Transmembrane</keyword>
<dbReference type="RefSeq" id="WP_012938047.1">
    <property type="nucleotide sequence ID" value="NZ_CALAKB010000001.1"/>
</dbReference>
<feature type="transmembrane region" description="Helical" evidence="1">
    <location>
        <begin position="12"/>
        <end position="28"/>
    </location>
</feature>
<protein>
    <submittedName>
        <fullName evidence="2">Thiamine transporter</fullName>
    </submittedName>
</protein>
<feature type="transmembrane region" description="Helical" evidence="1">
    <location>
        <begin position="40"/>
        <end position="59"/>
    </location>
</feature>
<name>A0A1H2V037_ACIFE</name>
<evidence type="ECO:0000256" key="1">
    <source>
        <dbReference type="SAM" id="Phobius"/>
    </source>
</evidence>
<dbReference type="Pfam" id="PF09515">
    <property type="entry name" value="Thia_YuaJ"/>
    <property type="match status" value="1"/>
</dbReference>
<organism evidence="2 3">
    <name type="scientific">Acidaminococcus fermentans</name>
    <dbReference type="NCBI Taxonomy" id="905"/>
    <lineage>
        <taxon>Bacteria</taxon>
        <taxon>Bacillati</taxon>
        <taxon>Bacillota</taxon>
        <taxon>Negativicutes</taxon>
        <taxon>Acidaminococcales</taxon>
        <taxon>Acidaminococcaceae</taxon>
        <taxon>Acidaminococcus</taxon>
    </lineage>
</organism>
<dbReference type="GeneID" id="78334418"/>